<comment type="caution">
    <text evidence="2">The sequence shown here is derived from an EMBL/GenBank/DDBJ whole genome shotgun (WGS) entry which is preliminary data.</text>
</comment>
<organism evidence="2 3">
    <name type="scientific">Nocardia veterana</name>
    <dbReference type="NCBI Taxonomy" id="132249"/>
    <lineage>
        <taxon>Bacteria</taxon>
        <taxon>Bacillati</taxon>
        <taxon>Actinomycetota</taxon>
        <taxon>Actinomycetes</taxon>
        <taxon>Mycobacteriales</taxon>
        <taxon>Nocardiaceae</taxon>
        <taxon>Nocardia</taxon>
    </lineage>
</organism>
<feature type="domain" description="Rv3651-like N-terminal" evidence="1">
    <location>
        <begin position="1"/>
        <end position="104"/>
    </location>
</feature>
<dbReference type="AlphaFoldDB" id="A0A7X6LZ05"/>
<keyword evidence="3" id="KW-1185">Reference proteome</keyword>
<dbReference type="InterPro" id="IPR041458">
    <property type="entry name" value="Rv3651-like_N"/>
</dbReference>
<dbReference type="Proteomes" id="UP000523447">
    <property type="component" value="Unassembled WGS sequence"/>
</dbReference>
<gene>
    <name evidence="2" type="ORF">HGA07_16460</name>
</gene>
<evidence type="ECO:0000259" key="1">
    <source>
        <dbReference type="Pfam" id="PF18007"/>
    </source>
</evidence>
<accession>A0A7X6LZ05</accession>
<reference evidence="2 3" key="1">
    <citation type="submission" date="2020-04" db="EMBL/GenBank/DDBJ databases">
        <title>MicrobeNet Type strains.</title>
        <authorList>
            <person name="Nicholson A.C."/>
        </authorList>
    </citation>
    <scope>NUCLEOTIDE SEQUENCE [LARGE SCALE GENOMIC DNA]</scope>
    <source>
        <strain evidence="2 3">DSM 44445</strain>
    </source>
</reference>
<dbReference type="Pfam" id="PF18007">
    <property type="entry name" value="Rv3651-like_N"/>
    <property type="match status" value="1"/>
</dbReference>
<name>A0A7X6LZ05_9NOCA</name>
<evidence type="ECO:0000313" key="3">
    <source>
        <dbReference type="Proteomes" id="UP000523447"/>
    </source>
</evidence>
<protein>
    <submittedName>
        <fullName evidence="2">DUF5593 domain-containing protein</fullName>
    </submittedName>
</protein>
<dbReference type="EMBL" id="JAAXPE010000016">
    <property type="protein sequence ID" value="NKY87219.1"/>
    <property type="molecule type" value="Genomic_DNA"/>
</dbReference>
<sequence>MTIETLTSEWMSVASVGDSPREFGAWQRVLQRHLAKMPAVYDGLNTAGIADAINLARSRAEDVEIRIGTRAGPHRLLVKPVFGPAGDVHAIRLWIGPASAHVPPLRPAIGVIWDLASQTLQQPGGVSDLSGVTPEEYVPRLSIAELFNRMSGFNRHAEVLDLLYSPVPGARMQFESTVRFEGQRPARWRLTIRARADERTTGAWLLIEDVSSDDQPAAGPTLEQVGLREAHRRAGTHLAIVQLEYASISHWLTDPAPWVRWDYLFRPVDVFHPDDRERLVRLDERLRAGDTVGMTVRALNYGGGYTPTSLLIYPYPGYSTRQLAIAQLVRAVDDVPVVEPVCAGGISVPRRTPIGYDDQLQRRLTGRRRTGARAVDFPS</sequence>
<evidence type="ECO:0000313" key="2">
    <source>
        <dbReference type="EMBL" id="NKY87219.1"/>
    </source>
</evidence>
<proteinExistence type="predicted"/>